<proteinExistence type="predicted"/>
<keyword evidence="4" id="KW-1185">Reference proteome</keyword>
<dbReference type="Proteomes" id="UP000008810">
    <property type="component" value="Chromosome 3"/>
</dbReference>
<reference evidence="3" key="3">
    <citation type="submission" date="2018-08" db="UniProtKB">
        <authorList>
            <consortium name="EnsemblPlants"/>
        </authorList>
    </citation>
    <scope>IDENTIFICATION</scope>
    <source>
        <strain evidence="3">cv. Bd21</strain>
    </source>
</reference>
<protein>
    <submittedName>
        <fullName evidence="2 3">Uncharacterized protein</fullName>
    </submittedName>
</protein>
<evidence type="ECO:0000256" key="1">
    <source>
        <dbReference type="SAM" id="Phobius"/>
    </source>
</evidence>
<evidence type="ECO:0000313" key="3">
    <source>
        <dbReference type="EnsemblPlants" id="PNT67172"/>
    </source>
</evidence>
<keyword evidence="1" id="KW-0812">Transmembrane</keyword>
<feature type="transmembrane region" description="Helical" evidence="1">
    <location>
        <begin position="464"/>
        <end position="487"/>
    </location>
</feature>
<reference evidence="2" key="2">
    <citation type="submission" date="2017-06" db="EMBL/GenBank/DDBJ databases">
        <title>WGS assembly of Brachypodium distachyon.</title>
        <authorList>
            <consortium name="The International Brachypodium Initiative"/>
            <person name="Lucas S."/>
            <person name="Harmon-Smith M."/>
            <person name="Lail K."/>
            <person name="Tice H."/>
            <person name="Grimwood J."/>
            <person name="Bruce D."/>
            <person name="Barry K."/>
            <person name="Shu S."/>
            <person name="Lindquist E."/>
            <person name="Wang M."/>
            <person name="Pitluck S."/>
            <person name="Vogel J.P."/>
            <person name="Garvin D.F."/>
            <person name="Mockler T.C."/>
            <person name="Schmutz J."/>
            <person name="Rokhsar D."/>
            <person name="Bevan M.W."/>
        </authorList>
    </citation>
    <scope>NUCLEOTIDE SEQUENCE</scope>
    <source>
        <strain evidence="2">Bd21</strain>
    </source>
</reference>
<sequence length="496" mass="53824">MADQQDHRSGDSSVIEMTSLAQELTDKLVTLKSSQAQLGDGRVPSGSTRIIVAKVPDSVREADKAEYEHDHVSIGPYNCPRPVPQSHSLHLARREQDKLSSLDDVLTAAMAARNHGGGYLEELARLEPFARSCYYTPVDCYLTSREFVRMLLLDGCYILSCFTAITAPASRNNEPATATENGGVPAPAAGSTAARGGVAMLDDLLVVRDVFFLAENQIPFAVLEKIAELTYVDGNKAAAAVEGIVEYALSLLKAYAVEAPAPAPTAAPGNLLHLLHMHLKPAVMSPAAMEGTSVGRWRTATEYVSAGVTFKKRNVGVNNGDARCILDVKLSGSGSGTLEVPCLDIDGQTWRLLRNLMQLEQQNRETVGTHVTAYCVFMSQVACTDKDVELLSKAKAGVIGHGQGTDAEVAACFADLCKGIMFDRDDSDGNYLKEIWQVLEKRVKSNPRRWMAWLWREHFRNPCLALGLLAAAVALVCGVVQAIYSVLTYRQGFDLH</sequence>
<dbReference type="Pfam" id="PF03140">
    <property type="entry name" value="DUF247"/>
    <property type="match status" value="1"/>
</dbReference>
<dbReference type="Gramene" id="PNT67172">
    <property type="protein sequence ID" value="PNT67172"/>
    <property type="gene ID" value="BRADI_3g22081v3"/>
</dbReference>
<keyword evidence="1" id="KW-0472">Membrane</keyword>
<gene>
    <name evidence="2" type="ORF">BRADI_3g22081v3</name>
</gene>
<dbReference type="PANTHER" id="PTHR31170:SF18">
    <property type="entry name" value="(WILD MALAYSIAN BANANA) HYPOTHETICAL PROTEIN"/>
    <property type="match status" value="1"/>
</dbReference>
<dbReference type="InParanoid" id="A0A2K2CYR4"/>
<dbReference type="PANTHER" id="PTHR31170">
    <property type="entry name" value="BNAC04G53230D PROTEIN"/>
    <property type="match status" value="1"/>
</dbReference>
<name>A0A2K2CYR4_BRADI</name>
<reference evidence="2 3" key="1">
    <citation type="journal article" date="2010" name="Nature">
        <title>Genome sequencing and analysis of the model grass Brachypodium distachyon.</title>
        <authorList>
            <consortium name="International Brachypodium Initiative"/>
        </authorList>
    </citation>
    <scope>NUCLEOTIDE SEQUENCE [LARGE SCALE GENOMIC DNA]</scope>
    <source>
        <strain evidence="2 3">Bd21</strain>
    </source>
</reference>
<accession>A0A2K2CYR4</accession>
<evidence type="ECO:0000313" key="4">
    <source>
        <dbReference type="Proteomes" id="UP000008810"/>
    </source>
</evidence>
<dbReference type="InterPro" id="IPR004158">
    <property type="entry name" value="DUF247_pln"/>
</dbReference>
<keyword evidence="1" id="KW-1133">Transmembrane helix</keyword>
<dbReference type="EnsemblPlants" id="PNT67172">
    <property type="protein sequence ID" value="PNT67172"/>
    <property type="gene ID" value="BRADI_3g22081v3"/>
</dbReference>
<dbReference type="AlphaFoldDB" id="A0A2K2CYR4"/>
<dbReference type="EMBL" id="CM000882">
    <property type="protein sequence ID" value="PNT67172.1"/>
    <property type="molecule type" value="Genomic_DNA"/>
</dbReference>
<dbReference type="STRING" id="15368.A0A2K2CYR4"/>
<organism evidence="2">
    <name type="scientific">Brachypodium distachyon</name>
    <name type="common">Purple false brome</name>
    <name type="synonym">Trachynia distachya</name>
    <dbReference type="NCBI Taxonomy" id="15368"/>
    <lineage>
        <taxon>Eukaryota</taxon>
        <taxon>Viridiplantae</taxon>
        <taxon>Streptophyta</taxon>
        <taxon>Embryophyta</taxon>
        <taxon>Tracheophyta</taxon>
        <taxon>Spermatophyta</taxon>
        <taxon>Magnoliopsida</taxon>
        <taxon>Liliopsida</taxon>
        <taxon>Poales</taxon>
        <taxon>Poaceae</taxon>
        <taxon>BOP clade</taxon>
        <taxon>Pooideae</taxon>
        <taxon>Stipodae</taxon>
        <taxon>Brachypodieae</taxon>
        <taxon>Brachypodium</taxon>
    </lineage>
</organism>
<evidence type="ECO:0000313" key="2">
    <source>
        <dbReference type="EMBL" id="PNT67172.1"/>
    </source>
</evidence>
<dbReference type="FunCoup" id="A0A2K2CYR4">
    <property type="interactions" value="817"/>
</dbReference>
<dbReference type="OrthoDB" id="605154at2759"/>